<dbReference type="PANTHER" id="PTHR46401:SF2">
    <property type="entry name" value="GLYCOSYLTRANSFERASE WBBK-RELATED"/>
    <property type="match status" value="1"/>
</dbReference>
<reference evidence="3 4" key="1">
    <citation type="submission" date="2019-07" db="EMBL/GenBank/DDBJ databases">
        <title>Draft genome of C. aurimucosum strain 15-4290.</title>
        <authorList>
            <person name="Pacheco L.G.C."/>
            <person name="Aguiar E.R.G.R."/>
            <person name="Navas J."/>
            <person name="Santos C.S."/>
            <person name="Rocha D.J.P.G."/>
        </authorList>
    </citation>
    <scope>NUCLEOTIDE SEQUENCE [LARGE SCALE GENOMIC DNA]</scope>
    <source>
        <strain evidence="3 4">15-4290</strain>
    </source>
</reference>
<dbReference type="GO" id="GO:0009103">
    <property type="term" value="P:lipopolysaccharide biosynthetic process"/>
    <property type="evidence" value="ECO:0007669"/>
    <property type="project" value="TreeGrafter"/>
</dbReference>
<gene>
    <name evidence="3" type="ORF">FQN05_06685</name>
</gene>
<comment type="caution">
    <text evidence="3">The sequence shown here is derived from an EMBL/GenBank/DDBJ whole genome shotgun (WGS) entry which is preliminary data.</text>
</comment>
<evidence type="ECO:0000313" key="4">
    <source>
        <dbReference type="Proteomes" id="UP000320648"/>
    </source>
</evidence>
<proteinExistence type="predicted"/>
<dbReference type="AlphaFoldDB" id="A0A558IQG5"/>
<dbReference type="PANTHER" id="PTHR46401">
    <property type="entry name" value="GLYCOSYLTRANSFERASE WBBK-RELATED"/>
    <property type="match status" value="1"/>
</dbReference>
<evidence type="ECO:0000313" key="3">
    <source>
        <dbReference type="EMBL" id="TVU83638.1"/>
    </source>
</evidence>
<dbReference type="Pfam" id="PF00534">
    <property type="entry name" value="Glycos_transf_1"/>
    <property type="match status" value="1"/>
</dbReference>
<dbReference type="GO" id="GO:0016757">
    <property type="term" value="F:glycosyltransferase activity"/>
    <property type="evidence" value="ECO:0007669"/>
    <property type="project" value="InterPro"/>
</dbReference>
<accession>A0A558IQG5</accession>
<dbReference type="RefSeq" id="WP_158381579.1">
    <property type="nucleotide sequence ID" value="NZ_VMTX01000008.1"/>
</dbReference>
<sequence length="737" mass="83267">MSSIVVYGDVNSNAIDGSSIWLMSVSEALARVFDEVHIQLKNFPQNRALLEAVDGFDNIYLHEPKGIAHEAALNTLEATHLVERLTEQTDASAVVVRGAQAAYDFCSNEKISPKLWAYVTDLPFPPSKLSPTNTQRLKHIAQHSRRIFAQTEAARSYWEALVPEAAGKVLLIPPMVPDYAFVDESSIQRAESEALRIVYAGKLAREWRTLEMLKLPSALKELGIDAHLDVVGAKFNKAKDDPRWVGKMRSALEEATADPESGVTWHGALPRTESIEKIKKADLGFGWRTAELDSSLEVSTKALEYSAAGAVPIINETEDHQQLWGDDYPFFVRADDSIDMVAAKIAQGLSHMDLARRSAKQASEYFSMGQARARFKEYFERAGALSDVARSQGVNSCRIVVASHDLKFMGELMDFLVRNPLFEVRQDQWATLHAHDAAVSQELAEWADVVFCEWAGPSLAWYSNNLPDGTRLISRLHRFELNGPWMREVNWENVETLVFVSDWVRTQAIDRFGLLREKTMVLPNTVDTLDFDRPKNANAQFTLGLVGMVPFLKRPDRALDLIEELASIDKRYTLRIKGRMPWEYPHVWNDPVEKQLYLDFFERIARSEALQVHVAFDPFSADIASWYRGIGYILSPSEIESFHLAPAEGMAARTIPVFWEREGVSEVFGEHAAGWTQETRIERILRNCDRRNFETNGRSVRDFAKKWDIKAITPQWENLLAGNQTASLVSELKGNVP</sequence>
<dbReference type="InterPro" id="IPR001296">
    <property type="entry name" value="Glyco_trans_1"/>
</dbReference>
<keyword evidence="1 3" id="KW-0808">Transferase</keyword>
<dbReference type="EMBL" id="VMTX01000008">
    <property type="protein sequence ID" value="TVU83638.1"/>
    <property type="molecule type" value="Genomic_DNA"/>
</dbReference>
<dbReference type="Gene3D" id="3.40.50.2000">
    <property type="entry name" value="Glycogen Phosphorylase B"/>
    <property type="match status" value="3"/>
</dbReference>
<name>A0A558IQG5_9CORY</name>
<organism evidence="3 4">
    <name type="scientific">Corynebacterium aurimucosum</name>
    <dbReference type="NCBI Taxonomy" id="169292"/>
    <lineage>
        <taxon>Bacteria</taxon>
        <taxon>Bacillati</taxon>
        <taxon>Actinomycetota</taxon>
        <taxon>Actinomycetes</taxon>
        <taxon>Mycobacteriales</taxon>
        <taxon>Corynebacteriaceae</taxon>
        <taxon>Corynebacterium</taxon>
    </lineage>
</organism>
<dbReference type="Proteomes" id="UP000320648">
    <property type="component" value="Unassembled WGS sequence"/>
</dbReference>
<dbReference type="SUPFAM" id="SSF53756">
    <property type="entry name" value="UDP-Glycosyltransferase/glycogen phosphorylase"/>
    <property type="match status" value="2"/>
</dbReference>
<protein>
    <submittedName>
        <fullName evidence="3">Glycosyltransferase family 4 protein</fullName>
    </submittedName>
</protein>
<evidence type="ECO:0000259" key="2">
    <source>
        <dbReference type="Pfam" id="PF00534"/>
    </source>
</evidence>
<evidence type="ECO:0000256" key="1">
    <source>
        <dbReference type="ARBA" id="ARBA00022679"/>
    </source>
</evidence>
<feature type="domain" description="Glycosyl transferase family 1" evidence="2">
    <location>
        <begin position="538"/>
        <end position="678"/>
    </location>
</feature>